<dbReference type="SUPFAM" id="SSF48498">
    <property type="entry name" value="Tetracyclin repressor-like, C-terminal domain"/>
    <property type="match status" value="1"/>
</dbReference>
<dbReference type="InterPro" id="IPR025996">
    <property type="entry name" value="MT1864/Rv1816-like_C"/>
</dbReference>
<organism evidence="4 5">
    <name type="scientific">Frondihabitans australicus</name>
    <dbReference type="NCBI Taxonomy" id="386892"/>
    <lineage>
        <taxon>Bacteria</taxon>
        <taxon>Bacillati</taxon>
        <taxon>Actinomycetota</taxon>
        <taxon>Actinomycetes</taxon>
        <taxon>Micrococcales</taxon>
        <taxon>Microbacteriaceae</taxon>
        <taxon>Frondihabitans</taxon>
    </lineage>
</organism>
<gene>
    <name evidence="4" type="ORF">C8E83_3702</name>
</gene>
<accession>A0A495IN26</accession>
<dbReference type="Gene3D" id="1.10.357.10">
    <property type="entry name" value="Tetracycline Repressor, domain 2"/>
    <property type="match status" value="1"/>
</dbReference>
<evidence type="ECO:0000313" key="5">
    <source>
        <dbReference type="Proteomes" id="UP000280008"/>
    </source>
</evidence>
<keyword evidence="5" id="KW-1185">Reference proteome</keyword>
<name>A0A495IN26_9MICO</name>
<feature type="domain" description="HTH-type transcriptional regulator MT1864/Rv1816-like C-terminal" evidence="3">
    <location>
        <begin position="87"/>
        <end position="183"/>
    </location>
</feature>
<evidence type="ECO:0000256" key="1">
    <source>
        <dbReference type="ARBA" id="ARBA00023015"/>
    </source>
</evidence>
<dbReference type="Proteomes" id="UP000280008">
    <property type="component" value="Unassembled WGS sequence"/>
</dbReference>
<evidence type="ECO:0000259" key="3">
    <source>
        <dbReference type="Pfam" id="PF13305"/>
    </source>
</evidence>
<comment type="caution">
    <text evidence="4">The sequence shown here is derived from an EMBL/GenBank/DDBJ whole genome shotgun (WGS) entry which is preliminary data.</text>
</comment>
<dbReference type="AlphaFoldDB" id="A0A495IN26"/>
<protein>
    <submittedName>
        <fullName evidence="4">TetR family transcriptional regulator</fullName>
    </submittedName>
</protein>
<keyword evidence="1" id="KW-0805">Transcription regulation</keyword>
<dbReference type="InterPro" id="IPR009057">
    <property type="entry name" value="Homeodomain-like_sf"/>
</dbReference>
<evidence type="ECO:0000256" key="2">
    <source>
        <dbReference type="ARBA" id="ARBA00023163"/>
    </source>
</evidence>
<dbReference type="Pfam" id="PF13305">
    <property type="entry name" value="TetR_C_33"/>
    <property type="match status" value="1"/>
</dbReference>
<dbReference type="OrthoDB" id="71867at2"/>
<dbReference type="SUPFAM" id="SSF46689">
    <property type="entry name" value="Homeodomain-like"/>
    <property type="match status" value="1"/>
</dbReference>
<evidence type="ECO:0000313" key="4">
    <source>
        <dbReference type="EMBL" id="RKR76525.1"/>
    </source>
</evidence>
<dbReference type="EMBL" id="RBKS01000001">
    <property type="protein sequence ID" value="RKR76525.1"/>
    <property type="molecule type" value="Genomic_DNA"/>
</dbReference>
<proteinExistence type="predicted"/>
<keyword evidence="2" id="KW-0804">Transcription</keyword>
<sequence length="195" mass="20252">MPRAGLSADVVTATAADLVDELARSGAGAEALTLAAVADRLGVKIPSLYKHVAGLPALQRGLMLRAKLSLGDAMRSAAVGRSGDDAVAAVAHAYRGWAAEHPGQYSFTWAAGDPADEANLEASERVLTLIVAMLGAYDLSGDDALDAIRFFRATLHGFVSLETGGGYGMPLDIDRSFERLVAATVAALRAWGRTA</sequence>
<reference evidence="4 5" key="1">
    <citation type="submission" date="2018-10" db="EMBL/GenBank/DDBJ databases">
        <title>Sequencing the genomes of 1000 actinobacteria strains.</title>
        <authorList>
            <person name="Klenk H.-P."/>
        </authorList>
    </citation>
    <scope>NUCLEOTIDE SEQUENCE [LARGE SCALE GENOMIC DNA]</scope>
    <source>
        <strain evidence="4 5">DSM 17894</strain>
    </source>
</reference>
<dbReference type="Gene3D" id="1.10.10.60">
    <property type="entry name" value="Homeodomain-like"/>
    <property type="match status" value="1"/>
</dbReference>
<dbReference type="InterPro" id="IPR036271">
    <property type="entry name" value="Tet_transcr_reg_TetR-rel_C_sf"/>
</dbReference>